<dbReference type="EMBL" id="JBHTLH010000037">
    <property type="protein sequence ID" value="MFD1125751.1"/>
    <property type="molecule type" value="Genomic_DNA"/>
</dbReference>
<proteinExistence type="predicted"/>
<dbReference type="Proteomes" id="UP001597156">
    <property type="component" value="Unassembled WGS sequence"/>
</dbReference>
<accession>A0ABW3PTP2</accession>
<name>A0ABW3PTP2_9LACO</name>
<gene>
    <name evidence="1" type="ORF">ACFQ22_10360</name>
</gene>
<evidence type="ECO:0000313" key="2">
    <source>
        <dbReference type="Proteomes" id="UP001597156"/>
    </source>
</evidence>
<protein>
    <submittedName>
        <fullName evidence="1">Uncharacterized protein</fullName>
    </submittedName>
</protein>
<sequence>MNSNKIKRLKKQFKKTGHHRAQFRLFSSPDRSYYAFDGDNGEALVYIDNTMTATRTDLINAVLSMTKIFNYSYSFVDDQHVVINGEVKLVYFTKIGRLPIVAAYPTDMATSQRDKMIRVLYDKREERWSDR</sequence>
<dbReference type="RefSeq" id="WP_121977140.1">
    <property type="nucleotide sequence ID" value="NZ_JBHTLH010000037.1"/>
</dbReference>
<evidence type="ECO:0000313" key="1">
    <source>
        <dbReference type="EMBL" id="MFD1125751.1"/>
    </source>
</evidence>
<organism evidence="1 2">
    <name type="scientific">Lentilactobacillus raoultii</name>
    <dbReference type="NCBI Taxonomy" id="1987503"/>
    <lineage>
        <taxon>Bacteria</taxon>
        <taxon>Bacillati</taxon>
        <taxon>Bacillota</taxon>
        <taxon>Bacilli</taxon>
        <taxon>Lactobacillales</taxon>
        <taxon>Lactobacillaceae</taxon>
        <taxon>Lentilactobacillus</taxon>
    </lineage>
</organism>
<keyword evidence="2" id="KW-1185">Reference proteome</keyword>
<reference evidence="2" key="1">
    <citation type="journal article" date="2019" name="Int. J. Syst. Evol. Microbiol.">
        <title>The Global Catalogue of Microorganisms (GCM) 10K type strain sequencing project: providing services to taxonomists for standard genome sequencing and annotation.</title>
        <authorList>
            <consortium name="The Broad Institute Genomics Platform"/>
            <consortium name="The Broad Institute Genome Sequencing Center for Infectious Disease"/>
            <person name="Wu L."/>
            <person name="Ma J."/>
        </authorList>
    </citation>
    <scope>NUCLEOTIDE SEQUENCE [LARGE SCALE GENOMIC DNA]</scope>
    <source>
        <strain evidence="2">CCUG 71848</strain>
    </source>
</reference>
<comment type="caution">
    <text evidence="1">The sequence shown here is derived from an EMBL/GenBank/DDBJ whole genome shotgun (WGS) entry which is preliminary data.</text>
</comment>